<comment type="caution">
    <text evidence="1">The sequence shown here is derived from an EMBL/GenBank/DDBJ whole genome shotgun (WGS) entry which is preliminary data.</text>
</comment>
<keyword evidence="2" id="KW-1185">Reference proteome</keyword>
<organism evidence="1 2">
    <name type="scientific">Elysia crispata</name>
    <name type="common">lettuce slug</name>
    <dbReference type="NCBI Taxonomy" id="231223"/>
    <lineage>
        <taxon>Eukaryota</taxon>
        <taxon>Metazoa</taxon>
        <taxon>Spiralia</taxon>
        <taxon>Lophotrochozoa</taxon>
        <taxon>Mollusca</taxon>
        <taxon>Gastropoda</taxon>
        <taxon>Heterobranchia</taxon>
        <taxon>Euthyneura</taxon>
        <taxon>Panpulmonata</taxon>
        <taxon>Sacoglossa</taxon>
        <taxon>Placobranchoidea</taxon>
        <taxon>Plakobranchidae</taxon>
        <taxon>Elysia</taxon>
    </lineage>
</organism>
<sequence length="76" mass="8191">MRPISPGCTIYCRTREVSAPGRVSARLCFVLCRVSSGNIPYSAVSGYSRDVKTINLDSRSVMLQLVKPGLVLASGE</sequence>
<gene>
    <name evidence="1" type="ORF">RRG08_008224</name>
</gene>
<dbReference type="AlphaFoldDB" id="A0AAE0YB67"/>
<evidence type="ECO:0000313" key="1">
    <source>
        <dbReference type="EMBL" id="KAK3739616.1"/>
    </source>
</evidence>
<dbReference type="EMBL" id="JAWDGP010006510">
    <property type="protein sequence ID" value="KAK3739616.1"/>
    <property type="molecule type" value="Genomic_DNA"/>
</dbReference>
<reference evidence="1" key="1">
    <citation type="journal article" date="2023" name="G3 (Bethesda)">
        <title>A reference genome for the long-term kleptoplast-retaining sea slug Elysia crispata morphotype clarki.</title>
        <authorList>
            <person name="Eastman K.E."/>
            <person name="Pendleton A.L."/>
            <person name="Shaikh M.A."/>
            <person name="Suttiyut T."/>
            <person name="Ogas R."/>
            <person name="Tomko P."/>
            <person name="Gavelis G."/>
            <person name="Widhalm J.R."/>
            <person name="Wisecaver J.H."/>
        </authorList>
    </citation>
    <scope>NUCLEOTIDE SEQUENCE</scope>
    <source>
        <strain evidence="1">ECLA1</strain>
    </source>
</reference>
<accession>A0AAE0YB67</accession>
<evidence type="ECO:0000313" key="2">
    <source>
        <dbReference type="Proteomes" id="UP001283361"/>
    </source>
</evidence>
<proteinExistence type="predicted"/>
<name>A0AAE0YB67_9GAST</name>
<protein>
    <submittedName>
        <fullName evidence="1">Uncharacterized protein</fullName>
    </submittedName>
</protein>
<dbReference type="Proteomes" id="UP001283361">
    <property type="component" value="Unassembled WGS sequence"/>
</dbReference>